<name>A0ABS3KHM6_9PROT</name>
<comment type="caution">
    <text evidence="2">The sequence shown here is derived from an EMBL/GenBank/DDBJ whole genome shotgun (WGS) entry which is preliminary data.</text>
</comment>
<evidence type="ECO:0000313" key="2">
    <source>
        <dbReference type="EMBL" id="MBO1076932.1"/>
    </source>
</evidence>
<evidence type="ECO:0000313" key="3">
    <source>
        <dbReference type="Proteomes" id="UP001518990"/>
    </source>
</evidence>
<evidence type="ECO:0000256" key="1">
    <source>
        <dbReference type="SAM" id="Phobius"/>
    </source>
</evidence>
<dbReference type="EMBL" id="JACTNF010000035">
    <property type="protein sequence ID" value="MBO1076932.1"/>
    <property type="molecule type" value="Genomic_DNA"/>
</dbReference>
<gene>
    <name evidence="2" type="ORF">IAI60_20160</name>
</gene>
<accession>A0ABS3KHM6</accession>
<keyword evidence="3" id="KW-1185">Reference proteome</keyword>
<sequence length="196" mass="22032">MAKKFPHLDKVHNLFASASASGFIAVLTLKEGELTLEKGCMALLCILLRIKFWIDDSEYFSSIAEGKYPSNKGFLIGICVAMLSWIPWAGAAAFIQDPRATAFMMMIVFILSLIWVIVTWIDGRPYAEQVAWAFLSPIYAGCFFIIWKSQEIEMPLAVYNELIPFAAMAIILNVFLFDMIASKTIIKLARTDDRAD</sequence>
<keyword evidence="1" id="KW-0812">Transmembrane</keyword>
<proteinExistence type="predicted"/>
<feature type="transmembrane region" description="Helical" evidence="1">
    <location>
        <begin position="130"/>
        <end position="147"/>
    </location>
</feature>
<reference evidence="2 3" key="1">
    <citation type="submission" date="2020-09" db="EMBL/GenBank/DDBJ databases">
        <title>Roseomonas.</title>
        <authorList>
            <person name="Zhu W."/>
        </authorList>
    </citation>
    <scope>NUCLEOTIDE SEQUENCE [LARGE SCALE GENOMIC DNA]</scope>
    <source>
        <strain evidence="2 3">1311</strain>
    </source>
</reference>
<dbReference type="RefSeq" id="WP_207450504.1">
    <property type="nucleotide sequence ID" value="NZ_CP061096.1"/>
</dbReference>
<keyword evidence="1" id="KW-0472">Membrane</keyword>
<feature type="transmembrane region" description="Helical" evidence="1">
    <location>
        <begin position="162"/>
        <end position="181"/>
    </location>
</feature>
<dbReference type="Proteomes" id="UP001518990">
    <property type="component" value="Unassembled WGS sequence"/>
</dbReference>
<organism evidence="2 3">
    <name type="scientific">Roseomonas marmotae</name>
    <dbReference type="NCBI Taxonomy" id="2768161"/>
    <lineage>
        <taxon>Bacteria</taxon>
        <taxon>Pseudomonadati</taxon>
        <taxon>Pseudomonadota</taxon>
        <taxon>Alphaproteobacteria</taxon>
        <taxon>Acetobacterales</taxon>
        <taxon>Roseomonadaceae</taxon>
        <taxon>Roseomonas</taxon>
    </lineage>
</organism>
<feature type="transmembrane region" description="Helical" evidence="1">
    <location>
        <begin position="74"/>
        <end position="95"/>
    </location>
</feature>
<keyword evidence="1" id="KW-1133">Transmembrane helix</keyword>
<feature type="transmembrane region" description="Helical" evidence="1">
    <location>
        <begin position="101"/>
        <end position="118"/>
    </location>
</feature>
<protein>
    <submittedName>
        <fullName evidence="2">Uncharacterized protein</fullName>
    </submittedName>
</protein>